<dbReference type="FunFam" id="1.10.10.10:FF:000028">
    <property type="entry name" value="Fumarate/nitrate reduction transcriptional regulator Fnr"/>
    <property type="match status" value="1"/>
</dbReference>
<dbReference type="GO" id="GO:0005829">
    <property type="term" value="C:cytosol"/>
    <property type="evidence" value="ECO:0007669"/>
    <property type="project" value="TreeGrafter"/>
</dbReference>
<dbReference type="FunFam" id="2.60.120.10:FF:000129">
    <property type="entry name" value="Transcriptional regulator FixK"/>
    <property type="match status" value="1"/>
</dbReference>
<dbReference type="Pfam" id="PF13545">
    <property type="entry name" value="HTH_Crp_2"/>
    <property type="match status" value="1"/>
</dbReference>
<dbReference type="PROSITE" id="PS51063">
    <property type="entry name" value="HTH_CRP_2"/>
    <property type="match status" value="1"/>
</dbReference>
<protein>
    <submittedName>
        <fullName evidence="7">Crp/Fnr family transcriptional regulator</fullName>
    </submittedName>
</protein>
<dbReference type="OrthoDB" id="667966at2"/>
<dbReference type="Gene3D" id="1.10.10.10">
    <property type="entry name" value="Winged helix-like DNA-binding domain superfamily/Winged helix DNA-binding domain"/>
    <property type="match status" value="1"/>
</dbReference>
<dbReference type="STRING" id="1803665.GCA_001641335_01441"/>
<dbReference type="EMBL" id="VITK01000002">
    <property type="protein sequence ID" value="TWB04611.1"/>
    <property type="molecule type" value="Genomic_DNA"/>
</dbReference>
<keyword evidence="4" id="KW-0535">Nitrogen fixation</keyword>
<dbReference type="GO" id="GO:0003700">
    <property type="term" value="F:DNA-binding transcription factor activity"/>
    <property type="evidence" value="ECO:0007669"/>
    <property type="project" value="InterPro"/>
</dbReference>
<dbReference type="Pfam" id="PF00027">
    <property type="entry name" value="cNMP_binding"/>
    <property type="match status" value="1"/>
</dbReference>
<feature type="domain" description="Cyclic nucleotide-binding" evidence="5">
    <location>
        <begin position="16"/>
        <end position="85"/>
    </location>
</feature>
<evidence type="ECO:0000256" key="1">
    <source>
        <dbReference type="ARBA" id="ARBA00023015"/>
    </source>
</evidence>
<evidence type="ECO:0000313" key="7">
    <source>
        <dbReference type="EMBL" id="TWB04611.1"/>
    </source>
</evidence>
<gene>
    <name evidence="7" type="ORF">FBZ96_1021091</name>
</gene>
<dbReference type="Proteomes" id="UP000319949">
    <property type="component" value="Unassembled WGS sequence"/>
</dbReference>
<dbReference type="CDD" id="cd00038">
    <property type="entry name" value="CAP_ED"/>
    <property type="match status" value="1"/>
</dbReference>
<dbReference type="InterPro" id="IPR018335">
    <property type="entry name" value="Tscrpt_reg_HTH_Crp-type_CS"/>
</dbReference>
<dbReference type="InterPro" id="IPR050397">
    <property type="entry name" value="Env_Response_Regulators"/>
</dbReference>
<dbReference type="PANTHER" id="PTHR24567">
    <property type="entry name" value="CRP FAMILY TRANSCRIPTIONAL REGULATORY PROTEIN"/>
    <property type="match status" value="1"/>
</dbReference>
<name>A0A560E5E9_9BRAD</name>
<evidence type="ECO:0000256" key="4">
    <source>
        <dbReference type="ARBA" id="ARBA00023231"/>
    </source>
</evidence>
<dbReference type="InterPro" id="IPR014710">
    <property type="entry name" value="RmlC-like_jellyroll"/>
</dbReference>
<evidence type="ECO:0000259" key="5">
    <source>
        <dbReference type="PROSITE" id="PS50042"/>
    </source>
</evidence>
<dbReference type="SUPFAM" id="SSF46785">
    <property type="entry name" value="Winged helix' DNA-binding domain"/>
    <property type="match status" value="1"/>
</dbReference>
<evidence type="ECO:0000313" key="8">
    <source>
        <dbReference type="Proteomes" id="UP000319949"/>
    </source>
</evidence>
<evidence type="ECO:0000256" key="2">
    <source>
        <dbReference type="ARBA" id="ARBA00023125"/>
    </source>
</evidence>
<comment type="caution">
    <text evidence="7">The sequence shown here is derived from an EMBL/GenBank/DDBJ whole genome shotgun (WGS) entry which is preliminary data.</text>
</comment>
<dbReference type="CDD" id="cd00092">
    <property type="entry name" value="HTH_CRP"/>
    <property type="match status" value="1"/>
</dbReference>
<dbReference type="GO" id="GO:0003677">
    <property type="term" value="F:DNA binding"/>
    <property type="evidence" value="ECO:0007669"/>
    <property type="project" value="UniProtKB-KW"/>
</dbReference>
<dbReference type="PRINTS" id="PR00034">
    <property type="entry name" value="HTHCRP"/>
</dbReference>
<dbReference type="AlphaFoldDB" id="A0A560E5E9"/>
<evidence type="ECO:0000259" key="6">
    <source>
        <dbReference type="PROSITE" id="PS51063"/>
    </source>
</evidence>
<dbReference type="SUPFAM" id="SSF51206">
    <property type="entry name" value="cAMP-binding domain-like"/>
    <property type="match status" value="1"/>
</dbReference>
<dbReference type="InterPro" id="IPR036388">
    <property type="entry name" value="WH-like_DNA-bd_sf"/>
</dbReference>
<proteinExistence type="predicted"/>
<dbReference type="Gene3D" id="2.60.120.10">
    <property type="entry name" value="Jelly Rolls"/>
    <property type="match status" value="1"/>
</dbReference>
<organism evidence="7 8">
    <name type="scientific">Bradyrhizobium stylosanthis</name>
    <dbReference type="NCBI Taxonomy" id="1803665"/>
    <lineage>
        <taxon>Bacteria</taxon>
        <taxon>Pseudomonadati</taxon>
        <taxon>Pseudomonadota</taxon>
        <taxon>Alphaproteobacteria</taxon>
        <taxon>Hyphomicrobiales</taxon>
        <taxon>Nitrobacteraceae</taxon>
        <taxon>Bradyrhizobium</taxon>
    </lineage>
</organism>
<accession>A0A560E5E9</accession>
<reference evidence="7 8" key="1">
    <citation type="submission" date="2019-06" db="EMBL/GenBank/DDBJ databases">
        <title>Genomic Encyclopedia of Type Strains, Phase IV (KMG-V): Genome sequencing to study the core and pangenomes of soil and plant-associated prokaryotes.</title>
        <authorList>
            <person name="Whitman W."/>
        </authorList>
    </citation>
    <scope>NUCLEOTIDE SEQUENCE [LARGE SCALE GENOMIC DNA]</scope>
    <source>
        <strain evidence="7 8">BR 510</strain>
    </source>
</reference>
<keyword evidence="3" id="KW-0804">Transcription</keyword>
<dbReference type="InterPro" id="IPR000595">
    <property type="entry name" value="cNMP-bd_dom"/>
</dbReference>
<dbReference type="InterPro" id="IPR012318">
    <property type="entry name" value="HTH_CRP"/>
</dbReference>
<dbReference type="PANTHER" id="PTHR24567:SF75">
    <property type="entry name" value="FUMARATE AND NITRATE REDUCTION REGULATORY PROTEIN"/>
    <property type="match status" value="1"/>
</dbReference>
<feature type="domain" description="HTH crp-type" evidence="6">
    <location>
        <begin position="147"/>
        <end position="219"/>
    </location>
</feature>
<sequence>MFVRIATESAAPRPNSLRDLGMTSETNALVSLIEFSYKKGTEIYGEKEPAEYVYQVKSGAVRSYKLLSDGRRQIGAFHLTGDIFGLANGSEHRFTAEAIVDTTVRIVRRQSLEIVAESDAMVARNLLSMTTRNLQHAEDHMLLLGRKTSLERVAAFLLEMDKRLTAAGVMALPMSRRDIADYLGLTLETVSRALSRLHELGVLGFIGNTQRQIVLLDRHQLASLDLQP</sequence>
<dbReference type="SMART" id="SM00100">
    <property type="entry name" value="cNMP"/>
    <property type="match status" value="1"/>
</dbReference>
<dbReference type="RefSeq" id="WP_063683554.1">
    <property type="nucleotide sequence ID" value="NZ_LVEM01000001.1"/>
</dbReference>
<keyword evidence="8" id="KW-1185">Reference proteome</keyword>
<keyword evidence="2" id="KW-0238">DNA-binding</keyword>
<dbReference type="PROSITE" id="PS00042">
    <property type="entry name" value="HTH_CRP_1"/>
    <property type="match status" value="1"/>
</dbReference>
<dbReference type="InterPro" id="IPR018490">
    <property type="entry name" value="cNMP-bd_dom_sf"/>
</dbReference>
<keyword evidence="1" id="KW-0805">Transcription regulation</keyword>
<dbReference type="SMART" id="SM00419">
    <property type="entry name" value="HTH_CRP"/>
    <property type="match status" value="1"/>
</dbReference>
<dbReference type="InterPro" id="IPR036390">
    <property type="entry name" value="WH_DNA-bd_sf"/>
</dbReference>
<evidence type="ECO:0000256" key="3">
    <source>
        <dbReference type="ARBA" id="ARBA00023163"/>
    </source>
</evidence>
<dbReference type="PROSITE" id="PS50042">
    <property type="entry name" value="CNMP_BINDING_3"/>
    <property type="match status" value="1"/>
</dbReference>